<dbReference type="InterPro" id="IPR011009">
    <property type="entry name" value="Kinase-like_dom_sf"/>
</dbReference>
<keyword evidence="1" id="KW-0677">Repeat</keyword>
<dbReference type="GO" id="GO:0004672">
    <property type="term" value="F:protein kinase activity"/>
    <property type="evidence" value="ECO:0007669"/>
    <property type="project" value="InterPro"/>
</dbReference>
<feature type="region of interest" description="Disordered" evidence="3">
    <location>
        <begin position="1"/>
        <end position="64"/>
    </location>
</feature>
<feature type="compositionally biased region" description="Pro residues" evidence="3">
    <location>
        <begin position="114"/>
        <end position="126"/>
    </location>
</feature>
<evidence type="ECO:0000256" key="2">
    <source>
        <dbReference type="PROSITE-ProRule" id="PRU10141"/>
    </source>
</evidence>
<organism evidence="5 6">
    <name type="scientific">Genlisea aurea</name>
    <dbReference type="NCBI Taxonomy" id="192259"/>
    <lineage>
        <taxon>Eukaryota</taxon>
        <taxon>Viridiplantae</taxon>
        <taxon>Streptophyta</taxon>
        <taxon>Embryophyta</taxon>
        <taxon>Tracheophyta</taxon>
        <taxon>Spermatophyta</taxon>
        <taxon>Magnoliopsida</taxon>
        <taxon>eudicotyledons</taxon>
        <taxon>Gunneridae</taxon>
        <taxon>Pentapetalae</taxon>
        <taxon>asterids</taxon>
        <taxon>lamiids</taxon>
        <taxon>Lamiales</taxon>
        <taxon>Lentibulariaceae</taxon>
        <taxon>Genlisea</taxon>
    </lineage>
</organism>
<dbReference type="PANTHER" id="PTHR46618:SF1">
    <property type="entry name" value="ARMADILLO REPEAT-CONTAINING PROTEIN 3"/>
    <property type="match status" value="1"/>
</dbReference>
<feature type="compositionally biased region" description="Basic and acidic residues" evidence="3">
    <location>
        <begin position="13"/>
        <end position="50"/>
    </location>
</feature>
<keyword evidence="2" id="KW-0547">Nucleotide-binding</keyword>
<dbReference type="OrthoDB" id="339325at2759"/>
<dbReference type="PANTHER" id="PTHR46618">
    <property type="entry name" value="ARMADILLO REPEAT-CONTAINING PROTEIN 3"/>
    <property type="match status" value="1"/>
</dbReference>
<dbReference type="Gene3D" id="3.30.200.20">
    <property type="entry name" value="Phosphorylase Kinase, domain 1"/>
    <property type="match status" value="1"/>
</dbReference>
<dbReference type="AlphaFoldDB" id="S8C5Y3"/>
<evidence type="ECO:0000313" key="5">
    <source>
        <dbReference type="EMBL" id="EPS62154.1"/>
    </source>
</evidence>
<evidence type="ECO:0000256" key="1">
    <source>
        <dbReference type="ARBA" id="ARBA00022737"/>
    </source>
</evidence>
<feature type="region of interest" description="Disordered" evidence="3">
    <location>
        <begin position="167"/>
        <end position="203"/>
    </location>
</feature>
<feature type="non-terminal residue" evidence="5">
    <location>
        <position position="589"/>
    </location>
</feature>
<accession>S8C5Y3</accession>
<dbReference type="GO" id="GO:0005524">
    <property type="term" value="F:ATP binding"/>
    <property type="evidence" value="ECO:0007669"/>
    <property type="project" value="UniProtKB-UniRule"/>
</dbReference>
<evidence type="ECO:0000259" key="4">
    <source>
        <dbReference type="PROSITE" id="PS50011"/>
    </source>
</evidence>
<keyword evidence="2" id="KW-0067">ATP-binding</keyword>
<dbReference type="SUPFAM" id="SSF56112">
    <property type="entry name" value="Protein kinase-like (PK-like)"/>
    <property type="match status" value="1"/>
</dbReference>
<proteinExistence type="predicted"/>
<sequence length="589" mass="65710">MPHRTTYFFPREAPGRSFREPGKLVEDHEKKLGFSDVDGQKQREKSELVEKTGGFLHGSSTGDEIHGKRLDDFLNWLSEKKKDKSPLLAQLDSSKLRLPREREDHDVVSRLLHPPDPPSSPPPPQPVGADRWQDYGQTPAKVSVRRLCSDANTSYDESLYSLSTFDQNSSSGTTGLVKDNTAAVPDEKEDHSPSPKEIAENSESKRYAESYCLQILLAKRLTNQSPPAIDPLLHQEGEADMICGSSDAETVSYRLWMSGCLSYADKISDGFYNILGMNPHLWLMSNDLEEGRKMPSLAGLRGISPDDSTMEVTLVDRRGDIRLRELEDKVQDMYLSSGNTLVLAENLGKLVAVSMGGRFPEEQGELNLRWKMVSQRLKNTKKCLVIPIGSLSSALCRHRAILFKKLADSVGLPCRIARGCKYCISDHRSSCLVKIEDERKLSREFVVDLVGMPGNVHSPDSSINGSTEASVPSPLQTSHLRLFQIINLDQACEEVALSRENRKLSSKELTNKPSDMNLAAITPEYLNLEPALATDWLEISWDELNIKERVGAGSFGTVHRAEWHGCDVAVKVLTVQDIHDDQLKEFLGE</sequence>
<feature type="region of interest" description="Disordered" evidence="3">
    <location>
        <begin position="84"/>
        <end position="133"/>
    </location>
</feature>
<keyword evidence="6" id="KW-1185">Reference proteome</keyword>
<dbReference type="Proteomes" id="UP000015453">
    <property type="component" value="Unassembled WGS sequence"/>
</dbReference>
<evidence type="ECO:0000256" key="3">
    <source>
        <dbReference type="SAM" id="MobiDB-lite"/>
    </source>
</evidence>
<feature type="compositionally biased region" description="Basic and acidic residues" evidence="3">
    <location>
        <begin position="94"/>
        <end position="108"/>
    </location>
</feature>
<feature type="domain" description="Protein kinase" evidence="4">
    <location>
        <begin position="544"/>
        <end position="589"/>
    </location>
</feature>
<protein>
    <recommendedName>
        <fullName evidence="4">Protein kinase domain-containing protein</fullName>
    </recommendedName>
</protein>
<gene>
    <name evidence="5" type="ORF">M569_12639</name>
</gene>
<dbReference type="InterPro" id="IPR052441">
    <property type="entry name" value="Armadillo-Ser/Thr_Kinase"/>
</dbReference>
<dbReference type="InterPro" id="IPR000719">
    <property type="entry name" value="Prot_kinase_dom"/>
</dbReference>
<dbReference type="PROSITE" id="PS50011">
    <property type="entry name" value="PROTEIN_KINASE_DOM"/>
    <property type="match status" value="1"/>
</dbReference>
<dbReference type="PROSITE" id="PS00107">
    <property type="entry name" value="PROTEIN_KINASE_ATP"/>
    <property type="match status" value="1"/>
</dbReference>
<feature type="binding site" evidence="2">
    <location>
        <position position="571"/>
    </location>
    <ligand>
        <name>ATP</name>
        <dbReference type="ChEBI" id="CHEBI:30616"/>
    </ligand>
</feature>
<feature type="compositionally biased region" description="Basic and acidic residues" evidence="3">
    <location>
        <begin position="185"/>
        <end position="203"/>
    </location>
</feature>
<dbReference type="Pfam" id="PF14381">
    <property type="entry name" value="EDR1_CTR1_ARMC3_pept"/>
    <property type="match status" value="1"/>
</dbReference>
<dbReference type="InterPro" id="IPR055164">
    <property type="entry name" value="EDR1/CTR1/ARMC3-like_pept-like"/>
</dbReference>
<dbReference type="InterPro" id="IPR017441">
    <property type="entry name" value="Protein_kinase_ATP_BS"/>
</dbReference>
<comment type="caution">
    <text evidence="5">The sequence shown here is derived from an EMBL/GenBank/DDBJ whole genome shotgun (WGS) entry which is preliminary data.</text>
</comment>
<evidence type="ECO:0000313" key="6">
    <source>
        <dbReference type="Proteomes" id="UP000015453"/>
    </source>
</evidence>
<name>S8C5Y3_9LAMI</name>
<reference evidence="5 6" key="1">
    <citation type="journal article" date="2013" name="BMC Genomics">
        <title>The miniature genome of a carnivorous plant Genlisea aurea contains a low number of genes and short non-coding sequences.</title>
        <authorList>
            <person name="Leushkin E.V."/>
            <person name="Sutormin R.A."/>
            <person name="Nabieva E.R."/>
            <person name="Penin A.A."/>
            <person name="Kondrashov A.S."/>
            <person name="Logacheva M.D."/>
        </authorList>
    </citation>
    <scope>NUCLEOTIDE SEQUENCE [LARGE SCALE GENOMIC DNA]</scope>
</reference>
<dbReference type="EMBL" id="AUSU01006354">
    <property type="protein sequence ID" value="EPS62154.1"/>
    <property type="molecule type" value="Genomic_DNA"/>
</dbReference>